<organism evidence="1 2">
    <name type="scientific">Diploptera punctata</name>
    <name type="common">Pacific beetle cockroach</name>
    <dbReference type="NCBI Taxonomy" id="6984"/>
    <lineage>
        <taxon>Eukaryota</taxon>
        <taxon>Metazoa</taxon>
        <taxon>Ecdysozoa</taxon>
        <taxon>Arthropoda</taxon>
        <taxon>Hexapoda</taxon>
        <taxon>Insecta</taxon>
        <taxon>Pterygota</taxon>
        <taxon>Neoptera</taxon>
        <taxon>Polyneoptera</taxon>
        <taxon>Dictyoptera</taxon>
        <taxon>Blattodea</taxon>
        <taxon>Blaberoidea</taxon>
        <taxon>Blaberidae</taxon>
        <taxon>Diplopterinae</taxon>
        <taxon>Diploptera</taxon>
    </lineage>
</organism>
<dbReference type="AlphaFoldDB" id="A0AAD8ECJ4"/>
<comment type="caution">
    <text evidence="1">The sequence shown here is derived from an EMBL/GenBank/DDBJ whole genome shotgun (WGS) entry which is preliminary data.</text>
</comment>
<reference evidence="1" key="2">
    <citation type="submission" date="2023-05" db="EMBL/GenBank/DDBJ databases">
        <authorList>
            <person name="Fouks B."/>
        </authorList>
    </citation>
    <scope>NUCLEOTIDE SEQUENCE</scope>
    <source>
        <strain evidence="1">Stay&amp;Tobe</strain>
        <tissue evidence="1">Testes</tissue>
    </source>
</reference>
<feature type="non-terminal residue" evidence="1">
    <location>
        <position position="1"/>
    </location>
</feature>
<evidence type="ECO:0000313" key="2">
    <source>
        <dbReference type="Proteomes" id="UP001233999"/>
    </source>
</evidence>
<feature type="non-terminal residue" evidence="1">
    <location>
        <position position="73"/>
    </location>
</feature>
<accession>A0AAD8ECJ4</accession>
<dbReference type="EMBL" id="JASPKZ010007356">
    <property type="protein sequence ID" value="KAJ9584787.1"/>
    <property type="molecule type" value="Genomic_DNA"/>
</dbReference>
<gene>
    <name evidence="1" type="ORF">L9F63_020875</name>
</gene>
<reference evidence="1" key="1">
    <citation type="journal article" date="2023" name="IScience">
        <title>Live-bearing cockroach genome reveals convergent evolutionary mechanisms linked to viviparity in insects and beyond.</title>
        <authorList>
            <person name="Fouks B."/>
            <person name="Harrison M.C."/>
            <person name="Mikhailova A.A."/>
            <person name="Marchal E."/>
            <person name="English S."/>
            <person name="Carruthers M."/>
            <person name="Jennings E.C."/>
            <person name="Chiamaka E.L."/>
            <person name="Frigard R.A."/>
            <person name="Pippel M."/>
            <person name="Attardo G.M."/>
            <person name="Benoit J.B."/>
            <person name="Bornberg-Bauer E."/>
            <person name="Tobe S.S."/>
        </authorList>
    </citation>
    <scope>NUCLEOTIDE SEQUENCE</scope>
    <source>
        <strain evidence="1">Stay&amp;Tobe</strain>
    </source>
</reference>
<protein>
    <submittedName>
        <fullName evidence="1">Uncharacterized protein</fullName>
    </submittedName>
</protein>
<evidence type="ECO:0000313" key="1">
    <source>
        <dbReference type="EMBL" id="KAJ9584787.1"/>
    </source>
</evidence>
<dbReference type="Proteomes" id="UP001233999">
    <property type="component" value="Unassembled WGS sequence"/>
</dbReference>
<sequence length="73" mass="8009">CVQRGACSEVAEQHGGVVVSFASLRNNLRRTMASRSPASSCPLFLRHLDLKIAYQEMTILGNGFQNSTVSLRQ</sequence>
<proteinExistence type="predicted"/>
<keyword evidence="2" id="KW-1185">Reference proteome</keyword>
<name>A0AAD8ECJ4_DIPPU</name>